<dbReference type="EMBL" id="MN739754">
    <property type="protein sequence ID" value="QHT25055.1"/>
    <property type="molecule type" value="Genomic_DNA"/>
</dbReference>
<feature type="compositionally biased region" description="Polar residues" evidence="1">
    <location>
        <begin position="263"/>
        <end position="295"/>
    </location>
</feature>
<accession>A0A6C0ECE6</accession>
<keyword evidence="2" id="KW-0812">Transmembrane</keyword>
<organism evidence="3">
    <name type="scientific">viral metagenome</name>
    <dbReference type="NCBI Taxonomy" id="1070528"/>
    <lineage>
        <taxon>unclassified sequences</taxon>
        <taxon>metagenomes</taxon>
        <taxon>organismal metagenomes</taxon>
    </lineage>
</organism>
<evidence type="ECO:0000256" key="2">
    <source>
        <dbReference type="SAM" id="Phobius"/>
    </source>
</evidence>
<dbReference type="AlphaFoldDB" id="A0A6C0ECE6"/>
<protein>
    <submittedName>
        <fullName evidence="3">Uncharacterized protein</fullName>
    </submittedName>
</protein>
<sequence>MEFIETNKVIMALVFGVIIICVISSMKTIKTEGFSDYIDVEKFNDDSIDQLKLNSIKTIKSGVENIQAKLKDSQDMSKYALKSEIKPQPVCRVQDAIDKDNYISKTAAVKDTCPVPPDYDASKYILKSAAEKPQSCPSCPTLDTSKYVLKSTLPVSQKCPDCKCPKVSVTAGLCKSAPKCPPCPAPSRCPEVKCPEIKPCPPPVPCPACPAPVACPPKICPPCPVMEEKPCPSCCEQNAAKNQTGATPAPTKPLSDQDLARSTAYSTPNATVSTSPIQLSSKNNTTPTTLIAESSTDGDDLVTTPLPTKQVVNNNSWLNAFFTSNKNVREPAPTMNPININGVAGSTTLSGSLEDQSNADNGVTNSMFPKTTEPPLVQNYSVKQEKERKCNKGDNGVPFNHEFKQFGIYGRNDNGIATYN</sequence>
<keyword evidence="2" id="KW-0472">Membrane</keyword>
<keyword evidence="2" id="KW-1133">Transmembrane helix</keyword>
<evidence type="ECO:0000313" key="3">
    <source>
        <dbReference type="EMBL" id="QHT25055.1"/>
    </source>
</evidence>
<feature type="region of interest" description="Disordered" evidence="1">
    <location>
        <begin position="241"/>
        <end position="305"/>
    </location>
</feature>
<name>A0A6C0ECE6_9ZZZZ</name>
<reference evidence="3" key="1">
    <citation type="journal article" date="2020" name="Nature">
        <title>Giant virus diversity and host interactions through global metagenomics.</title>
        <authorList>
            <person name="Schulz F."/>
            <person name="Roux S."/>
            <person name="Paez-Espino D."/>
            <person name="Jungbluth S."/>
            <person name="Walsh D.A."/>
            <person name="Denef V.J."/>
            <person name="McMahon K.D."/>
            <person name="Konstantinidis K.T."/>
            <person name="Eloe-Fadrosh E.A."/>
            <person name="Kyrpides N.C."/>
            <person name="Woyke T."/>
        </authorList>
    </citation>
    <scope>NUCLEOTIDE SEQUENCE</scope>
    <source>
        <strain evidence="3">GVMAG-M-3300023179-150</strain>
    </source>
</reference>
<feature type="transmembrane region" description="Helical" evidence="2">
    <location>
        <begin position="9"/>
        <end position="26"/>
    </location>
</feature>
<evidence type="ECO:0000256" key="1">
    <source>
        <dbReference type="SAM" id="MobiDB-lite"/>
    </source>
</evidence>
<proteinExistence type="predicted"/>